<evidence type="ECO:0000313" key="3">
    <source>
        <dbReference type="Proteomes" id="UP000001017"/>
    </source>
</evidence>
<dbReference type="PANTHER" id="PTHR35610:SF7">
    <property type="entry name" value="3-ISOPROPYLMALATE DEHYDRATASE"/>
    <property type="match status" value="1"/>
</dbReference>
<dbReference type="STRING" id="273116.gene:9380883"/>
<keyword evidence="1" id="KW-0175">Coiled coil</keyword>
<organism evidence="2 3">
    <name type="scientific">Thermoplasma volcanium (strain ATCC 51530 / DSM 4299 / JCM 9571 / NBRC 15438 / GSS1)</name>
    <dbReference type="NCBI Taxonomy" id="273116"/>
    <lineage>
        <taxon>Archaea</taxon>
        <taxon>Methanobacteriati</taxon>
        <taxon>Thermoplasmatota</taxon>
        <taxon>Thermoplasmata</taxon>
        <taxon>Thermoplasmatales</taxon>
        <taxon>Thermoplasmataceae</taxon>
        <taxon>Thermoplasma</taxon>
    </lineage>
</organism>
<evidence type="ECO:0008006" key="4">
    <source>
        <dbReference type="Google" id="ProtNLM"/>
    </source>
</evidence>
<dbReference type="PANTHER" id="PTHR35610">
    <property type="entry name" value="3-ISOPROPYLMALATE DEHYDRATASE-RELATED"/>
    <property type="match status" value="1"/>
</dbReference>
<dbReference type="InterPro" id="IPR038389">
    <property type="entry name" value="PSMG2_sf"/>
</dbReference>
<reference evidence="2 3" key="2">
    <citation type="journal article" date="2000" name="Proc. Natl. Acad. Sci. U.S.A.">
        <title>Archaeal adaptation to higher temperatures revealed by genomic sequence of Thermoplasma volcanium.</title>
        <authorList>
            <person name="Kawashima T."/>
            <person name="Amano N."/>
            <person name="Koike H."/>
            <person name="Makino S."/>
            <person name="Higuchi S."/>
            <person name="Kawashima-Ohya Y."/>
            <person name="Watanabe K."/>
            <person name="Yamazaki M."/>
            <person name="Kanehori K."/>
            <person name="Kawamoto T."/>
            <person name="Nunoshiba T."/>
            <person name="Yamamoto Y."/>
            <person name="Aramaki H."/>
            <person name="Makino K."/>
            <person name="Suzuki M."/>
        </authorList>
    </citation>
    <scope>NUCLEOTIDE SEQUENCE [LARGE SCALE GENOMIC DNA]</scope>
    <source>
        <strain evidence="3">ATCC 51530 / DSM 4299 / JCM 9571 / NBRC 15438 / GSS1</strain>
    </source>
</reference>
<dbReference type="GeneID" id="1441601"/>
<dbReference type="SUPFAM" id="SSF159659">
    <property type="entry name" value="Cgl1923-like"/>
    <property type="match status" value="1"/>
</dbReference>
<proteinExistence type="predicted"/>
<dbReference type="Gene3D" id="3.40.50.10900">
    <property type="entry name" value="PAC-like subunit"/>
    <property type="match status" value="1"/>
</dbReference>
<dbReference type="Proteomes" id="UP000001017">
    <property type="component" value="Chromosome"/>
</dbReference>
<dbReference type="InterPro" id="IPR019151">
    <property type="entry name" value="Proteasome_assmbl_chaperone_2"/>
</dbReference>
<dbReference type="eggNOG" id="arCOG00347">
    <property type="taxonomic scope" value="Archaea"/>
</dbReference>
<dbReference type="EMBL" id="BA000011">
    <property type="protein sequence ID" value="BAB59257.1"/>
    <property type="molecule type" value="Genomic_DNA"/>
</dbReference>
<evidence type="ECO:0000256" key="1">
    <source>
        <dbReference type="SAM" id="Coils"/>
    </source>
</evidence>
<accession>Q97CI6</accession>
<dbReference type="PaxDb" id="273116-14324329"/>
<gene>
    <name evidence="2" type="ORF">TVG0124526</name>
</gene>
<dbReference type="Pfam" id="PF09754">
    <property type="entry name" value="PAC2"/>
    <property type="match status" value="1"/>
</dbReference>
<keyword evidence="3" id="KW-1185">Reference proteome</keyword>
<reference evidence="2 3" key="1">
    <citation type="journal article" date="1999" name="Proc. Jpn. Acad.">
        <title>Determination of the complete genomic DNA sequence of Thermoplasma volvanium GSS1.</title>
        <authorList>
            <person name="Kawashima T."/>
            <person name="Yamamoto Y."/>
            <person name="Aramaki H."/>
            <person name="Nunoshiba T."/>
            <person name="Kawamoto T."/>
            <person name="Watanabe K."/>
            <person name="Yamazaki M."/>
            <person name="Kanehori K."/>
            <person name="Amano N."/>
            <person name="Ohya Y."/>
            <person name="Makino K."/>
            <person name="Suzuki M."/>
        </authorList>
    </citation>
    <scope>NUCLEOTIDE SEQUENCE [LARGE SCALE GENOMIC DNA]</scope>
    <source>
        <strain evidence="3">ATCC 51530 / DSM 4299 / JCM 9571 / NBRC 15438 / GSS1</strain>
    </source>
</reference>
<dbReference type="RefSeq" id="WP_010916371.1">
    <property type="nucleotide sequence ID" value="NC_002689.2"/>
</dbReference>
<feature type="coiled-coil region" evidence="1">
    <location>
        <begin position="204"/>
        <end position="241"/>
    </location>
</feature>
<dbReference type="PhylomeDB" id="Q97CI6"/>
<dbReference type="AlphaFoldDB" id="Q97CI6"/>
<dbReference type="HOGENOM" id="CLU_075000_0_0_2"/>
<dbReference type="KEGG" id="tvo:TVG0124526"/>
<dbReference type="OrthoDB" id="35908at2157"/>
<protein>
    <recommendedName>
        <fullName evidence="4">Proteasome assembly chaperone family protein</fullName>
    </recommendedName>
</protein>
<evidence type="ECO:0000313" key="2">
    <source>
        <dbReference type="EMBL" id="BAB59257.1"/>
    </source>
</evidence>
<sequence>MVSKKSSESQVIEIEKRSYNNPIVICGFASSTPTGVLTASYMIETLGLHQVAHLISQHVPPVTVFVGGKLRHPFRIYANNSNTLLVAVCEVPILTSHIYEISNALMSWLEEIGASEIAVIEGSPVSGIPEDRNVYSVAEKRRLDKLKKVGIPAAESALIAGMGGGMLNECLVRRMSGISFITPTSADIPDPGAVLSVVNALNKVYNLNIETDLLEQQVKELNDQIKKIEEQYKELQNRQKQEPQSMYG</sequence>
<name>Q97CI6_THEVO</name>